<feature type="compositionally biased region" description="Polar residues" evidence="1">
    <location>
        <begin position="11"/>
        <end position="21"/>
    </location>
</feature>
<dbReference type="EMBL" id="CAJQZP010000287">
    <property type="protein sequence ID" value="CAG4952711.1"/>
    <property type="molecule type" value="Genomic_DNA"/>
</dbReference>
<name>A0A8S3WD86_PARAO</name>
<sequence>MDKKNYPKLTSFFSQPSASTSEQNISIDSDLNNVVTAVLVEKPTEEDSTIIAVGDNSAADHVNMVDVCLAHKSGGFGGNTFFENVYDKSSYDLRNFTDKILSDNEKRQILDKV</sequence>
<dbReference type="Proteomes" id="UP000691718">
    <property type="component" value="Unassembled WGS sequence"/>
</dbReference>
<feature type="region of interest" description="Disordered" evidence="1">
    <location>
        <begin position="1"/>
        <end position="21"/>
    </location>
</feature>
<evidence type="ECO:0000256" key="1">
    <source>
        <dbReference type="SAM" id="MobiDB-lite"/>
    </source>
</evidence>
<protein>
    <submittedName>
        <fullName evidence="2">(apollo) hypothetical protein</fullName>
    </submittedName>
</protein>
<gene>
    <name evidence="2" type="ORF">PAPOLLO_LOCUS4690</name>
</gene>
<evidence type="ECO:0000313" key="3">
    <source>
        <dbReference type="Proteomes" id="UP000691718"/>
    </source>
</evidence>
<keyword evidence="3" id="KW-1185">Reference proteome</keyword>
<comment type="caution">
    <text evidence="2">The sequence shown here is derived from an EMBL/GenBank/DDBJ whole genome shotgun (WGS) entry which is preliminary data.</text>
</comment>
<dbReference type="AlphaFoldDB" id="A0A8S3WD86"/>
<reference evidence="2" key="1">
    <citation type="submission" date="2021-04" db="EMBL/GenBank/DDBJ databases">
        <authorList>
            <person name="Tunstrom K."/>
        </authorList>
    </citation>
    <scope>NUCLEOTIDE SEQUENCE</scope>
</reference>
<proteinExistence type="predicted"/>
<accession>A0A8S3WD86</accession>
<organism evidence="2 3">
    <name type="scientific">Parnassius apollo</name>
    <name type="common">Apollo butterfly</name>
    <name type="synonym">Papilio apollo</name>
    <dbReference type="NCBI Taxonomy" id="110799"/>
    <lineage>
        <taxon>Eukaryota</taxon>
        <taxon>Metazoa</taxon>
        <taxon>Ecdysozoa</taxon>
        <taxon>Arthropoda</taxon>
        <taxon>Hexapoda</taxon>
        <taxon>Insecta</taxon>
        <taxon>Pterygota</taxon>
        <taxon>Neoptera</taxon>
        <taxon>Endopterygota</taxon>
        <taxon>Lepidoptera</taxon>
        <taxon>Glossata</taxon>
        <taxon>Ditrysia</taxon>
        <taxon>Papilionoidea</taxon>
        <taxon>Papilionidae</taxon>
        <taxon>Parnassiinae</taxon>
        <taxon>Parnassini</taxon>
        <taxon>Parnassius</taxon>
        <taxon>Parnassius</taxon>
    </lineage>
</organism>
<evidence type="ECO:0000313" key="2">
    <source>
        <dbReference type="EMBL" id="CAG4952711.1"/>
    </source>
</evidence>